<evidence type="ECO:0000256" key="5">
    <source>
        <dbReference type="ARBA" id="ARBA00023033"/>
    </source>
</evidence>
<dbReference type="PANTHER" id="PTHR13789">
    <property type="entry name" value="MONOOXYGENASE"/>
    <property type="match status" value="1"/>
</dbReference>
<dbReference type="SUPFAM" id="SSF54373">
    <property type="entry name" value="FAD-linked reductases, C-terminal domain"/>
    <property type="match status" value="1"/>
</dbReference>
<dbReference type="InterPro" id="IPR002938">
    <property type="entry name" value="FAD-bd"/>
</dbReference>
<dbReference type="GO" id="GO:0004497">
    <property type="term" value="F:monooxygenase activity"/>
    <property type="evidence" value="ECO:0007669"/>
    <property type="project" value="UniProtKB-KW"/>
</dbReference>
<dbReference type="PRINTS" id="PR00420">
    <property type="entry name" value="RNGMNOXGNASE"/>
</dbReference>
<keyword evidence="5 7" id="KW-0503">Monooxygenase</keyword>
<evidence type="ECO:0000313" key="7">
    <source>
        <dbReference type="EMBL" id="WLQ39806.1"/>
    </source>
</evidence>
<accession>A0ABY9HZS2</accession>
<reference evidence="7 8" key="1">
    <citation type="submission" date="2023-03" db="EMBL/GenBank/DDBJ databases">
        <title>Isolation and description of six Streptomyces strains from soil environments, able to metabolize different microbial glucans.</title>
        <authorList>
            <person name="Widen T."/>
            <person name="Larsbrink J."/>
        </authorList>
    </citation>
    <scope>NUCLEOTIDE SEQUENCE [LARGE SCALE GENOMIC DNA]</scope>
    <source>
        <strain evidence="7 8">Mut2</strain>
    </source>
</reference>
<proteinExistence type="predicted"/>
<dbReference type="EMBL" id="CP120992">
    <property type="protein sequence ID" value="WLQ39806.1"/>
    <property type="molecule type" value="Genomic_DNA"/>
</dbReference>
<dbReference type="InterPro" id="IPR036188">
    <property type="entry name" value="FAD/NAD-bd_sf"/>
</dbReference>
<evidence type="ECO:0000313" key="8">
    <source>
        <dbReference type="Proteomes" id="UP001229952"/>
    </source>
</evidence>
<organism evidence="7 8">
    <name type="scientific">Streptomyces laculatispora</name>
    <dbReference type="NCBI Taxonomy" id="887464"/>
    <lineage>
        <taxon>Bacteria</taxon>
        <taxon>Bacillati</taxon>
        <taxon>Actinomycetota</taxon>
        <taxon>Actinomycetes</taxon>
        <taxon>Kitasatosporales</taxon>
        <taxon>Streptomycetaceae</taxon>
        <taxon>Streptomyces</taxon>
    </lineage>
</organism>
<keyword evidence="8" id="KW-1185">Reference proteome</keyword>
<comment type="cofactor">
    <cofactor evidence="1">
        <name>FAD</name>
        <dbReference type="ChEBI" id="CHEBI:57692"/>
    </cofactor>
</comment>
<dbReference type="Gene3D" id="3.50.50.60">
    <property type="entry name" value="FAD/NAD(P)-binding domain"/>
    <property type="match status" value="1"/>
</dbReference>
<protein>
    <submittedName>
        <fullName evidence="7">FAD-dependent monooxygenase</fullName>
    </submittedName>
</protein>
<evidence type="ECO:0000256" key="1">
    <source>
        <dbReference type="ARBA" id="ARBA00001974"/>
    </source>
</evidence>
<gene>
    <name evidence="7" type="ORF">P8A22_07155</name>
</gene>
<keyword evidence="2" id="KW-0285">Flavoprotein</keyword>
<evidence type="ECO:0000256" key="4">
    <source>
        <dbReference type="ARBA" id="ARBA00023002"/>
    </source>
</evidence>
<keyword evidence="4" id="KW-0560">Oxidoreductase</keyword>
<dbReference type="InterPro" id="IPR050493">
    <property type="entry name" value="FAD-dep_Monooxygenase_BioMet"/>
</dbReference>
<dbReference type="RefSeq" id="WP_306086344.1">
    <property type="nucleotide sequence ID" value="NZ_CP120992.1"/>
</dbReference>
<keyword evidence="3" id="KW-0274">FAD</keyword>
<evidence type="ECO:0000256" key="2">
    <source>
        <dbReference type="ARBA" id="ARBA00022630"/>
    </source>
</evidence>
<name>A0ABY9HZS2_9ACTN</name>
<feature type="domain" description="FAD-binding" evidence="6">
    <location>
        <begin position="8"/>
        <end position="347"/>
    </location>
</feature>
<dbReference type="Proteomes" id="UP001229952">
    <property type="component" value="Chromosome"/>
</dbReference>
<sequence>MAQAVLRIGVVGGSVAGCAMAIAGARAGAQVTVHERSDGALEDRGFGIVIPPALHRELVAAGYLDAGMPTAPVPSRVWLTRQSGHSTARELACQEGAVTACHWGLLWRTLHANAGRAVRYHRGRPVTEVRRHPSGGAVIRTADSEQVYDIVVGADGPRSVTRESVAPGVRPVPAGYAVWRGTLPLTALAARPHLLDLLRSAWITLGYPGGHGVFYLIPGAAPGSRLLAYAIYGSPPPASWTAGREAYVRRIAEERFPADWAGLVGRGEHTSMAYHPVTDFHAPQVADPPFLLAGDAASITRPHTASGATKALQDALCLERVLRGAPSPADALRAYAAERSPEGARLVALGRRLGRAMVERTPDWTAMGAAEVAAWSRATLDGADSYLYGAAHE</sequence>
<dbReference type="PROSITE" id="PS51257">
    <property type="entry name" value="PROKAR_LIPOPROTEIN"/>
    <property type="match status" value="1"/>
</dbReference>
<dbReference type="SUPFAM" id="SSF51905">
    <property type="entry name" value="FAD/NAD(P)-binding domain"/>
    <property type="match status" value="1"/>
</dbReference>
<evidence type="ECO:0000259" key="6">
    <source>
        <dbReference type="Pfam" id="PF01494"/>
    </source>
</evidence>
<evidence type="ECO:0000256" key="3">
    <source>
        <dbReference type="ARBA" id="ARBA00022827"/>
    </source>
</evidence>
<dbReference type="PANTHER" id="PTHR13789:SF318">
    <property type="entry name" value="GERANYLGERANYL DIPHOSPHATE REDUCTASE"/>
    <property type="match status" value="1"/>
</dbReference>
<dbReference type="Pfam" id="PF01494">
    <property type="entry name" value="FAD_binding_3"/>
    <property type="match status" value="1"/>
</dbReference>